<dbReference type="AlphaFoldDB" id="A0A6A6UDH9"/>
<evidence type="ECO:0000313" key="7">
    <source>
        <dbReference type="Proteomes" id="UP000799302"/>
    </source>
</evidence>
<feature type="region of interest" description="Disordered" evidence="5">
    <location>
        <begin position="351"/>
        <end position="370"/>
    </location>
</feature>
<gene>
    <name evidence="6" type="ORF">BT63DRAFT_424691</name>
</gene>
<dbReference type="InterPro" id="IPR011993">
    <property type="entry name" value="PH-like_dom_sf"/>
</dbReference>
<comment type="similarity">
    <text evidence="2">Belongs to the DCP1 family.</text>
</comment>
<sequence>MTPNKKTRRRNPSAAATTQPVQQIQQAQQIQQQYHQQHQYTQTPQQTPAMIPPGYDPVALLAAVSSQAAELTSINDALNLRVLRRHWPDTEVLVTTAPYAVVYIFAPTTQTWEKSGIEGTLFITAYKTPTQPPEEESYRVSVLNRRGLDNFSAELGGPEYVDVTPEYIIIKSADDAQIYGLWIFAEPPPSSTADLRSMCALIMVECANRAADSRKVIADRQSEALERALVTSQPSPAVAPDLGGEPMGRQLSLRELFGQNREADSGFAMHNHSSVEGSRALAVEEPAVLSRVAPPVPLHPPAVQQGQSNRITQGDGAAQGGGVPLSNGVKSSPAPGMFMTNPDTEFFRAARTPSRSTPAVQSNGDGTTPMQAQQVAGGTSIAIQDLFRAQQQGR</sequence>
<evidence type="ECO:0000256" key="1">
    <source>
        <dbReference type="ARBA" id="ARBA00004496"/>
    </source>
</evidence>
<dbReference type="GO" id="GO:0000932">
    <property type="term" value="C:P-body"/>
    <property type="evidence" value="ECO:0007669"/>
    <property type="project" value="TreeGrafter"/>
</dbReference>
<protein>
    <submittedName>
        <fullName evidence="6">PH domain-like protein</fullName>
    </submittedName>
</protein>
<reference evidence="6" key="1">
    <citation type="journal article" date="2020" name="Stud. Mycol.">
        <title>101 Dothideomycetes genomes: a test case for predicting lifestyles and emergence of pathogens.</title>
        <authorList>
            <person name="Haridas S."/>
            <person name="Albert R."/>
            <person name="Binder M."/>
            <person name="Bloem J."/>
            <person name="Labutti K."/>
            <person name="Salamov A."/>
            <person name="Andreopoulos B."/>
            <person name="Baker S."/>
            <person name="Barry K."/>
            <person name="Bills G."/>
            <person name="Bluhm B."/>
            <person name="Cannon C."/>
            <person name="Castanera R."/>
            <person name="Culley D."/>
            <person name="Daum C."/>
            <person name="Ezra D."/>
            <person name="Gonzalez J."/>
            <person name="Henrissat B."/>
            <person name="Kuo A."/>
            <person name="Liang C."/>
            <person name="Lipzen A."/>
            <person name="Lutzoni F."/>
            <person name="Magnuson J."/>
            <person name="Mondo S."/>
            <person name="Nolan M."/>
            <person name="Ohm R."/>
            <person name="Pangilinan J."/>
            <person name="Park H.-J."/>
            <person name="Ramirez L."/>
            <person name="Alfaro M."/>
            <person name="Sun H."/>
            <person name="Tritt A."/>
            <person name="Yoshinaga Y."/>
            <person name="Zwiers L.-H."/>
            <person name="Turgeon B."/>
            <person name="Goodwin S."/>
            <person name="Spatafora J."/>
            <person name="Crous P."/>
            <person name="Grigoriev I."/>
        </authorList>
    </citation>
    <scope>NUCLEOTIDE SEQUENCE</scope>
    <source>
        <strain evidence="6">CBS 115976</strain>
    </source>
</reference>
<dbReference type="GO" id="GO:0031087">
    <property type="term" value="P:deadenylation-independent decapping of nuclear-transcribed mRNA"/>
    <property type="evidence" value="ECO:0007669"/>
    <property type="project" value="TreeGrafter"/>
</dbReference>
<dbReference type="SUPFAM" id="SSF50729">
    <property type="entry name" value="PH domain-like"/>
    <property type="match status" value="1"/>
</dbReference>
<dbReference type="Pfam" id="PF06058">
    <property type="entry name" value="DCP1"/>
    <property type="match status" value="1"/>
</dbReference>
<dbReference type="InterPro" id="IPR010334">
    <property type="entry name" value="Dcp1"/>
</dbReference>
<dbReference type="Gene3D" id="2.30.29.30">
    <property type="entry name" value="Pleckstrin-homology domain (PH domain)/Phosphotyrosine-binding domain (PTB)"/>
    <property type="match status" value="1"/>
</dbReference>
<dbReference type="Proteomes" id="UP000799302">
    <property type="component" value="Unassembled WGS sequence"/>
</dbReference>
<keyword evidence="7" id="KW-1185">Reference proteome</keyword>
<dbReference type="SUPFAM" id="SSF81995">
    <property type="entry name" value="beta-sandwich domain of Sec23/24"/>
    <property type="match status" value="1"/>
</dbReference>
<feature type="region of interest" description="Disordered" evidence="5">
    <location>
        <begin position="1"/>
        <end position="20"/>
    </location>
</feature>
<feature type="region of interest" description="Disordered" evidence="5">
    <location>
        <begin position="32"/>
        <end position="51"/>
    </location>
</feature>
<feature type="compositionally biased region" description="Basic residues" evidence="5">
    <location>
        <begin position="1"/>
        <end position="11"/>
    </location>
</feature>
<evidence type="ECO:0000256" key="3">
    <source>
        <dbReference type="ARBA" id="ARBA00022490"/>
    </source>
</evidence>
<evidence type="ECO:0000313" key="6">
    <source>
        <dbReference type="EMBL" id="KAF2668964.1"/>
    </source>
</evidence>
<proteinExistence type="inferred from homology"/>
<dbReference type="PANTHER" id="PTHR16290">
    <property type="entry name" value="TRANSCRIPTION FACTOR SMIF DECAPPING ENZYME DCP1"/>
    <property type="match status" value="1"/>
</dbReference>
<dbReference type="EMBL" id="MU004235">
    <property type="protein sequence ID" value="KAF2668964.1"/>
    <property type="molecule type" value="Genomic_DNA"/>
</dbReference>
<evidence type="ECO:0000256" key="2">
    <source>
        <dbReference type="ARBA" id="ARBA00008778"/>
    </source>
</evidence>
<dbReference type="GO" id="GO:0003729">
    <property type="term" value="F:mRNA binding"/>
    <property type="evidence" value="ECO:0007669"/>
    <property type="project" value="TreeGrafter"/>
</dbReference>
<keyword evidence="3" id="KW-0963">Cytoplasm</keyword>
<dbReference type="GO" id="GO:0000290">
    <property type="term" value="P:deadenylation-dependent decapping of nuclear-transcribed mRNA"/>
    <property type="evidence" value="ECO:0007669"/>
    <property type="project" value="InterPro"/>
</dbReference>
<feature type="compositionally biased region" description="Polar residues" evidence="5">
    <location>
        <begin position="353"/>
        <end position="370"/>
    </location>
</feature>
<dbReference type="GO" id="GO:0006397">
    <property type="term" value="P:mRNA processing"/>
    <property type="evidence" value="ECO:0007669"/>
    <property type="project" value="UniProtKB-KW"/>
</dbReference>
<dbReference type="PANTHER" id="PTHR16290:SF0">
    <property type="entry name" value="DECAPPING PROTEIN 1, ISOFORM A"/>
    <property type="match status" value="1"/>
</dbReference>
<feature type="region of interest" description="Disordered" evidence="5">
    <location>
        <begin position="302"/>
        <end position="338"/>
    </location>
</feature>
<keyword evidence="4" id="KW-0507">mRNA processing</keyword>
<name>A0A6A6UDH9_9PEZI</name>
<accession>A0A6A6UDH9</accession>
<organism evidence="6 7">
    <name type="scientific">Microthyrium microscopicum</name>
    <dbReference type="NCBI Taxonomy" id="703497"/>
    <lineage>
        <taxon>Eukaryota</taxon>
        <taxon>Fungi</taxon>
        <taxon>Dikarya</taxon>
        <taxon>Ascomycota</taxon>
        <taxon>Pezizomycotina</taxon>
        <taxon>Dothideomycetes</taxon>
        <taxon>Dothideomycetes incertae sedis</taxon>
        <taxon>Microthyriales</taxon>
        <taxon>Microthyriaceae</taxon>
        <taxon>Microthyrium</taxon>
    </lineage>
</organism>
<comment type="subcellular location">
    <subcellularLocation>
        <location evidence="1">Cytoplasm</location>
    </subcellularLocation>
</comment>
<dbReference type="CDD" id="cd13182">
    <property type="entry name" value="EVH1-like_Dcp1"/>
    <property type="match status" value="1"/>
</dbReference>
<evidence type="ECO:0000256" key="4">
    <source>
        <dbReference type="ARBA" id="ARBA00022664"/>
    </source>
</evidence>
<dbReference type="OrthoDB" id="440673at2759"/>
<evidence type="ECO:0000256" key="5">
    <source>
        <dbReference type="SAM" id="MobiDB-lite"/>
    </source>
</evidence>
<dbReference type="GO" id="GO:0008047">
    <property type="term" value="F:enzyme activator activity"/>
    <property type="evidence" value="ECO:0007669"/>
    <property type="project" value="InterPro"/>
</dbReference>
<feature type="compositionally biased region" description="Low complexity" evidence="5">
    <location>
        <begin position="32"/>
        <end position="49"/>
    </location>
</feature>